<dbReference type="Pfam" id="PF03466">
    <property type="entry name" value="LysR_substrate"/>
    <property type="match status" value="1"/>
</dbReference>
<evidence type="ECO:0000313" key="7">
    <source>
        <dbReference type="Proteomes" id="UP000244081"/>
    </source>
</evidence>
<dbReference type="RefSeq" id="WP_107990923.1">
    <property type="nucleotide sequence ID" value="NZ_QAYG01000007.1"/>
</dbReference>
<accession>A0A2T5V6L5</accession>
<dbReference type="Proteomes" id="UP000244081">
    <property type="component" value="Unassembled WGS sequence"/>
</dbReference>
<dbReference type="FunFam" id="1.10.10.10:FF:000001">
    <property type="entry name" value="LysR family transcriptional regulator"/>
    <property type="match status" value="1"/>
</dbReference>
<dbReference type="CDD" id="cd05466">
    <property type="entry name" value="PBP2_LTTR_substrate"/>
    <property type="match status" value="1"/>
</dbReference>
<sequence length="301" mass="32675">MINVSLRRLEVFLAIVDTGSFSRAAELLNIAQPSVSAHVRALEERLGGLVFERRRGGRPLLTELGRAVREHAREMLAEVDDMRADIINMRGGASDRLVISIQRGLANFALKDALTSFALTRPDQQLVVRVGKHEEVVHDLRESIANVGCVQVNEDIRGLSSRVIGAQKLKLIASPDHPLAKRRHIRPETVARYSFVGAPPSSVFGKSVARLLASIGIRDPNTAAQATEYQFLRELVVAGVGIACSTEASITPDVAAGKLVVLDVAAEDLFFEIRVLTAARRPLSPSMQDLIDHLAAAAPHP</sequence>
<dbReference type="SUPFAM" id="SSF53850">
    <property type="entry name" value="Periplasmic binding protein-like II"/>
    <property type="match status" value="1"/>
</dbReference>
<evidence type="ECO:0000313" key="6">
    <source>
        <dbReference type="EMBL" id="PTW59393.1"/>
    </source>
</evidence>
<dbReference type="PANTHER" id="PTHR30126:SF40">
    <property type="entry name" value="HTH-TYPE TRANSCRIPTIONAL REGULATOR GLTR"/>
    <property type="match status" value="1"/>
</dbReference>
<protein>
    <submittedName>
        <fullName evidence="6">LysR family transcriptional regulator</fullName>
    </submittedName>
</protein>
<dbReference type="InterPro" id="IPR005119">
    <property type="entry name" value="LysR_subst-bd"/>
</dbReference>
<evidence type="ECO:0000256" key="3">
    <source>
        <dbReference type="ARBA" id="ARBA00023125"/>
    </source>
</evidence>
<dbReference type="OrthoDB" id="9808620at2"/>
<keyword evidence="7" id="KW-1185">Reference proteome</keyword>
<evidence type="ECO:0000256" key="2">
    <source>
        <dbReference type="ARBA" id="ARBA00023015"/>
    </source>
</evidence>
<dbReference type="SUPFAM" id="SSF46785">
    <property type="entry name" value="Winged helix' DNA-binding domain"/>
    <property type="match status" value="1"/>
</dbReference>
<name>A0A2T5V6L5_9HYPH</name>
<keyword evidence="2" id="KW-0805">Transcription regulation</keyword>
<evidence type="ECO:0000256" key="1">
    <source>
        <dbReference type="ARBA" id="ARBA00009437"/>
    </source>
</evidence>
<dbReference type="InterPro" id="IPR036390">
    <property type="entry name" value="WH_DNA-bd_sf"/>
</dbReference>
<dbReference type="CDD" id="cd00090">
    <property type="entry name" value="HTH_ARSR"/>
    <property type="match status" value="1"/>
</dbReference>
<dbReference type="PROSITE" id="PS50931">
    <property type="entry name" value="HTH_LYSR"/>
    <property type="match status" value="1"/>
</dbReference>
<evidence type="ECO:0000256" key="4">
    <source>
        <dbReference type="ARBA" id="ARBA00023163"/>
    </source>
</evidence>
<feature type="domain" description="HTH lysR-type" evidence="5">
    <location>
        <begin position="4"/>
        <end position="62"/>
    </location>
</feature>
<dbReference type="PRINTS" id="PR00039">
    <property type="entry name" value="HTHLYSR"/>
</dbReference>
<dbReference type="GO" id="GO:0003700">
    <property type="term" value="F:DNA-binding transcription factor activity"/>
    <property type="evidence" value="ECO:0007669"/>
    <property type="project" value="InterPro"/>
</dbReference>
<dbReference type="InterPro" id="IPR036388">
    <property type="entry name" value="WH-like_DNA-bd_sf"/>
</dbReference>
<dbReference type="PANTHER" id="PTHR30126">
    <property type="entry name" value="HTH-TYPE TRANSCRIPTIONAL REGULATOR"/>
    <property type="match status" value="1"/>
</dbReference>
<dbReference type="Pfam" id="PF00126">
    <property type="entry name" value="HTH_1"/>
    <property type="match status" value="1"/>
</dbReference>
<comment type="similarity">
    <text evidence="1">Belongs to the LysR transcriptional regulatory family.</text>
</comment>
<gene>
    <name evidence="6" type="ORF">C8N35_107106</name>
</gene>
<dbReference type="GO" id="GO:0000976">
    <property type="term" value="F:transcription cis-regulatory region binding"/>
    <property type="evidence" value="ECO:0007669"/>
    <property type="project" value="TreeGrafter"/>
</dbReference>
<dbReference type="InterPro" id="IPR011991">
    <property type="entry name" value="ArsR-like_HTH"/>
</dbReference>
<reference evidence="6 7" key="1">
    <citation type="submission" date="2018-04" db="EMBL/GenBank/DDBJ databases">
        <title>Genomic Encyclopedia of Archaeal and Bacterial Type Strains, Phase II (KMG-II): from individual species to whole genera.</title>
        <authorList>
            <person name="Goeker M."/>
        </authorList>
    </citation>
    <scope>NUCLEOTIDE SEQUENCE [LARGE SCALE GENOMIC DNA]</scope>
    <source>
        <strain evidence="6 7">DSM 23382</strain>
    </source>
</reference>
<evidence type="ECO:0000259" key="5">
    <source>
        <dbReference type="PROSITE" id="PS50931"/>
    </source>
</evidence>
<keyword evidence="4" id="KW-0804">Transcription</keyword>
<dbReference type="EMBL" id="QAYG01000007">
    <property type="protein sequence ID" value="PTW59393.1"/>
    <property type="molecule type" value="Genomic_DNA"/>
</dbReference>
<dbReference type="Gene3D" id="3.40.190.10">
    <property type="entry name" value="Periplasmic binding protein-like II"/>
    <property type="match status" value="2"/>
</dbReference>
<dbReference type="AlphaFoldDB" id="A0A2T5V6L5"/>
<keyword evidence="3" id="KW-0238">DNA-binding</keyword>
<comment type="caution">
    <text evidence="6">The sequence shown here is derived from an EMBL/GenBank/DDBJ whole genome shotgun (WGS) entry which is preliminary data.</text>
</comment>
<organism evidence="6 7">
    <name type="scientific">Breoghania corrubedonensis</name>
    <dbReference type="NCBI Taxonomy" id="665038"/>
    <lineage>
        <taxon>Bacteria</taxon>
        <taxon>Pseudomonadati</taxon>
        <taxon>Pseudomonadota</taxon>
        <taxon>Alphaproteobacteria</taxon>
        <taxon>Hyphomicrobiales</taxon>
        <taxon>Stappiaceae</taxon>
        <taxon>Breoghania</taxon>
    </lineage>
</organism>
<proteinExistence type="inferred from homology"/>
<dbReference type="Gene3D" id="1.10.10.10">
    <property type="entry name" value="Winged helix-like DNA-binding domain superfamily/Winged helix DNA-binding domain"/>
    <property type="match status" value="1"/>
</dbReference>
<dbReference type="InterPro" id="IPR000847">
    <property type="entry name" value="LysR_HTH_N"/>
</dbReference>